<dbReference type="InterPro" id="IPR036282">
    <property type="entry name" value="Glutathione-S-Trfase_C_sf"/>
</dbReference>
<dbReference type="Proteomes" id="UP001142393">
    <property type="component" value="Unassembled WGS sequence"/>
</dbReference>
<dbReference type="Pfam" id="PF13409">
    <property type="entry name" value="GST_N_2"/>
    <property type="match status" value="1"/>
</dbReference>
<dbReference type="InterPro" id="IPR054416">
    <property type="entry name" value="GST_UstS-like_C"/>
</dbReference>
<reference evidence="3 4" key="1">
    <citation type="journal article" date="2023" name="Proc. Natl. Acad. Sci. U.S.A.">
        <title>A global phylogenomic analysis of the shiitake genus Lentinula.</title>
        <authorList>
            <person name="Sierra-Patev S."/>
            <person name="Min B."/>
            <person name="Naranjo-Ortiz M."/>
            <person name="Looney B."/>
            <person name="Konkel Z."/>
            <person name="Slot J.C."/>
            <person name="Sakamoto Y."/>
            <person name="Steenwyk J.L."/>
            <person name="Rokas A."/>
            <person name="Carro J."/>
            <person name="Camarero S."/>
            <person name="Ferreira P."/>
            <person name="Molpeceres G."/>
            <person name="Ruiz-Duenas F.J."/>
            <person name="Serrano A."/>
            <person name="Henrissat B."/>
            <person name="Drula E."/>
            <person name="Hughes K.W."/>
            <person name="Mata J.L."/>
            <person name="Ishikawa N.K."/>
            <person name="Vargas-Isla R."/>
            <person name="Ushijima S."/>
            <person name="Smith C.A."/>
            <person name="Donoghue J."/>
            <person name="Ahrendt S."/>
            <person name="Andreopoulos W."/>
            <person name="He G."/>
            <person name="LaButti K."/>
            <person name="Lipzen A."/>
            <person name="Ng V."/>
            <person name="Riley R."/>
            <person name="Sandor L."/>
            <person name="Barry K."/>
            <person name="Martinez A.T."/>
            <person name="Xiao Y."/>
            <person name="Gibbons J.G."/>
            <person name="Terashima K."/>
            <person name="Grigoriev I.V."/>
            <person name="Hibbett D."/>
        </authorList>
    </citation>
    <scope>NUCLEOTIDE SEQUENCE [LARGE SCALE GENOMIC DNA]</scope>
    <source>
        <strain evidence="3 4">TFB7810</strain>
    </source>
</reference>
<evidence type="ECO:0000313" key="3">
    <source>
        <dbReference type="EMBL" id="KAJ3746002.1"/>
    </source>
</evidence>
<sequence length="257" mass="29824">MTIILYDFPAKRNEHTAWNPNVWKARYSLVYKSLPYRTVLVEFPDLEHTMRELGAAPTETKPDGSPKYTLPVIHDTATNAVVSDSVAIAQYLDETYPSPPLFPNGTHAFHASFNDLFPARIEPMLQFLLPSIASVLNPRSEEYFRHTRKEMFGMELTELYPAKGSEKRNREWRKFEEGFGMLDKAMRKTDILMMGGNAPCFADFTVAGWLRSFRTVFGEDSEEWNDVSRWHEGRWHKFMKALEKYESDVVQPIFARL</sequence>
<evidence type="ECO:0000313" key="4">
    <source>
        <dbReference type="Proteomes" id="UP001142393"/>
    </source>
</evidence>
<organism evidence="3 4">
    <name type="scientific">Lentinula detonsa</name>
    <dbReference type="NCBI Taxonomy" id="2804962"/>
    <lineage>
        <taxon>Eukaryota</taxon>
        <taxon>Fungi</taxon>
        <taxon>Dikarya</taxon>
        <taxon>Basidiomycota</taxon>
        <taxon>Agaricomycotina</taxon>
        <taxon>Agaricomycetes</taxon>
        <taxon>Agaricomycetidae</taxon>
        <taxon>Agaricales</taxon>
        <taxon>Marasmiineae</taxon>
        <taxon>Omphalotaceae</taxon>
        <taxon>Lentinula</taxon>
    </lineage>
</organism>
<evidence type="ECO:0000259" key="2">
    <source>
        <dbReference type="PROSITE" id="PS50404"/>
    </source>
</evidence>
<dbReference type="InterPro" id="IPR004045">
    <property type="entry name" value="Glutathione_S-Trfase_N"/>
</dbReference>
<dbReference type="InterPro" id="IPR036249">
    <property type="entry name" value="Thioredoxin-like_sf"/>
</dbReference>
<evidence type="ECO:0000256" key="1">
    <source>
        <dbReference type="ARBA" id="ARBA00007409"/>
    </source>
</evidence>
<dbReference type="AlphaFoldDB" id="A0A9W8TZ53"/>
<feature type="domain" description="GST N-terminal" evidence="2">
    <location>
        <begin position="9"/>
        <end position="100"/>
    </location>
</feature>
<protein>
    <recommendedName>
        <fullName evidence="2">GST N-terminal domain-containing protein</fullName>
    </recommendedName>
</protein>
<comment type="similarity">
    <text evidence="1">Belongs to the GST superfamily.</text>
</comment>
<dbReference type="PANTHER" id="PTHR44051:SF8">
    <property type="entry name" value="GLUTATHIONE S-TRANSFERASE GSTA"/>
    <property type="match status" value="1"/>
</dbReference>
<accession>A0A9W8TZ53</accession>
<dbReference type="SUPFAM" id="SSF52833">
    <property type="entry name" value="Thioredoxin-like"/>
    <property type="match status" value="1"/>
</dbReference>
<dbReference type="Gene3D" id="3.40.30.10">
    <property type="entry name" value="Glutaredoxin"/>
    <property type="match status" value="1"/>
</dbReference>
<proteinExistence type="inferred from homology"/>
<gene>
    <name evidence="3" type="ORF">DFH05DRAFT_1395187</name>
</gene>
<dbReference type="PROSITE" id="PS50404">
    <property type="entry name" value="GST_NTER"/>
    <property type="match status" value="1"/>
</dbReference>
<dbReference type="EMBL" id="JANVFU010000004">
    <property type="protein sequence ID" value="KAJ3746002.1"/>
    <property type="molecule type" value="Genomic_DNA"/>
</dbReference>
<dbReference type="PANTHER" id="PTHR44051">
    <property type="entry name" value="GLUTATHIONE S-TRANSFERASE-RELATED"/>
    <property type="match status" value="1"/>
</dbReference>
<dbReference type="Pfam" id="PF22041">
    <property type="entry name" value="GST_C_7"/>
    <property type="match status" value="1"/>
</dbReference>
<keyword evidence="4" id="KW-1185">Reference proteome</keyword>
<comment type="caution">
    <text evidence="3">The sequence shown here is derived from an EMBL/GenBank/DDBJ whole genome shotgun (WGS) entry which is preliminary data.</text>
</comment>
<dbReference type="Gene3D" id="1.20.1050.10">
    <property type="match status" value="1"/>
</dbReference>
<dbReference type="SUPFAM" id="SSF47616">
    <property type="entry name" value="GST C-terminal domain-like"/>
    <property type="match status" value="1"/>
</dbReference>
<name>A0A9W8TZ53_9AGAR</name>